<comment type="caution">
    <text evidence="1">The sequence shown here is derived from an EMBL/GenBank/DDBJ whole genome shotgun (WGS) entry which is preliminary data.</text>
</comment>
<dbReference type="AlphaFoldDB" id="A0AAD4PT87"/>
<reference evidence="1" key="1">
    <citation type="journal article" date="2021" name="Mol. Ecol. Resour.">
        <title>Phylogenomic analyses of the genus Drosophila reveals genomic signals of climate adaptation.</title>
        <authorList>
            <person name="Li F."/>
            <person name="Rane R.V."/>
            <person name="Luria V."/>
            <person name="Xiong Z."/>
            <person name="Chen J."/>
            <person name="Li Z."/>
            <person name="Catullo R.A."/>
            <person name="Griffin P.C."/>
            <person name="Schiffer M."/>
            <person name="Pearce S."/>
            <person name="Lee S.F."/>
            <person name="McElroy K."/>
            <person name="Stocker A."/>
            <person name="Shirriffs J."/>
            <person name="Cockerell F."/>
            <person name="Coppin C."/>
            <person name="Sgro C.M."/>
            <person name="Karger A."/>
            <person name="Cain J.W."/>
            <person name="Weber J.A."/>
            <person name="Santpere G."/>
            <person name="Kirschner M.W."/>
            <person name="Hoffmann A.A."/>
            <person name="Oakeshott J.G."/>
            <person name="Zhang G."/>
        </authorList>
    </citation>
    <scope>NUCLEOTIDE SEQUENCE</scope>
    <source>
        <strain evidence="1">BGI-SZ-2011g</strain>
    </source>
</reference>
<evidence type="ECO:0000313" key="1">
    <source>
        <dbReference type="EMBL" id="KAH8388567.1"/>
    </source>
</evidence>
<proteinExistence type="predicted"/>
<evidence type="ECO:0000313" key="2">
    <source>
        <dbReference type="Proteomes" id="UP001200034"/>
    </source>
</evidence>
<protein>
    <submittedName>
        <fullName evidence="1">Uncharacterized protein</fullName>
    </submittedName>
</protein>
<dbReference type="Proteomes" id="UP001200034">
    <property type="component" value="Unassembled WGS sequence"/>
</dbReference>
<keyword evidence="2" id="KW-1185">Reference proteome</keyword>
<sequence length="175" mass="17624">KTSYMTYAPTPNCNYAGLQGAQLHHPSSSSSTATSVLMQPPAQGNIYTSMGHPAVSGAMTIGPHMLGPSGLGGVSPAYISGTIMVPGHQHTHAGTLRRTLIPTSMGLMSSPSPPPAGMGMGVGVGVGVGVGMGGMPPHSMASNSGSGHGVYYDSTVPRTLARGMSTESSGQYFYG</sequence>
<gene>
    <name evidence="1" type="ORF">KR093_010029</name>
</gene>
<dbReference type="EMBL" id="JAJJHW010000014">
    <property type="protein sequence ID" value="KAH8388567.1"/>
    <property type="molecule type" value="Genomic_DNA"/>
</dbReference>
<accession>A0AAD4PT87</accession>
<feature type="non-terminal residue" evidence="1">
    <location>
        <position position="1"/>
    </location>
</feature>
<organism evidence="1 2">
    <name type="scientific">Drosophila rubida</name>
    <dbReference type="NCBI Taxonomy" id="30044"/>
    <lineage>
        <taxon>Eukaryota</taxon>
        <taxon>Metazoa</taxon>
        <taxon>Ecdysozoa</taxon>
        <taxon>Arthropoda</taxon>
        <taxon>Hexapoda</taxon>
        <taxon>Insecta</taxon>
        <taxon>Pterygota</taxon>
        <taxon>Neoptera</taxon>
        <taxon>Endopterygota</taxon>
        <taxon>Diptera</taxon>
        <taxon>Brachycera</taxon>
        <taxon>Muscomorpha</taxon>
        <taxon>Ephydroidea</taxon>
        <taxon>Drosophilidae</taxon>
        <taxon>Drosophila</taxon>
    </lineage>
</organism>
<name>A0AAD4PT87_9MUSC</name>